<protein>
    <submittedName>
        <fullName evidence="1">Uncharacterized protein</fullName>
    </submittedName>
</protein>
<evidence type="ECO:0000313" key="1">
    <source>
        <dbReference type="EMBL" id="MBW85486.1"/>
    </source>
</evidence>
<sequence>MQTSVLNEDCIVAE</sequence>
<dbReference type="EMBL" id="GGEC01005003">
    <property type="protein sequence ID" value="MBW85486.1"/>
    <property type="molecule type" value="Transcribed_RNA"/>
</dbReference>
<accession>A0A2P2IW94</accession>
<name>A0A2P2IW94_RHIMU</name>
<organism evidence="1">
    <name type="scientific">Rhizophora mucronata</name>
    <name type="common">Asiatic mangrove</name>
    <dbReference type="NCBI Taxonomy" id="61149"/>
    <lineage>
        <taxon>Eukaryota</taxon>
        <taxon>Viridiplantae</taxon>
        <taxon>Streptophyta</taxon>
        <taxon>Embryophyta</taxon>
        <taxon>Tracheophyta</taxon>
        <taxon>Spermatophyta</taxon>
        <taxon>Magnoliopsida</taxon>
        <taxon>eudicotyledons</taxon>
        <taxon>Gunneridae</taxon>
        <taxon>Pentapetalae</taxon>
        <taxon>rosids</taxon>
        <taxon>fabids</taxon>
        <taxon>Malpighiales</taxon>
        <taxon>Rhizophoraceae</taxon>
        <taxon>Rhizophora</taxon>
    </lineage>
</organism>
<reference evidence="1" key="1">
    <citation type="submission" date="2018-02" db="EMBL/GenBank/DDBJ databases">
        <title>Rhizophora mucronata_Transcriptome.</title>
        <authorList>
            <person name="Meera S.P."/>
            <person name="Sreeshan A."/>
            <person name="Augustine A."/>
        </authorList>
    </citation>
    <scope>NUCLEOTIDE SEQUENCE</scope>
    <source>
        <tissue evidence="1">Leaf</tissue>
    </source>
</reference>
<proteinExistence type="predicted"/>